<dbReference type="AlphaFoldDB" id="A0A6J4QDY8"/>
<evidence type="ECO:0000256" key="1">
    <source>
        <dbReference type="ARBA" id="ARBA00022737"/>
    </source>
</evidence>
<dbReference type="Gene3D" id="1.25.40.10">
    <property type="entry name" value="Tetratricopeptide repeat domain"/>
    <property type="match status" value="1"/>
</dbReference>
<dbReference type="Pfam" id="PF07719">
    <property type="entry name" value="TPR_2"/>
    <property type="match status" value="1"/>
</dbReference>
<dbReference type="EMBL" id="CADCVE010000009">
    <property type="protein sequence ID" value="CAA9441194.1"/>
    <property type="molecule type" value="Genomic_DNA"/>
</dbReference>
<keyword evidence="1" id="KW-0677">Repeat</keyword>
<dbReference type="SUPFAM" id="SSF48452">
    <property type="entry name" value="TPR-like"/>
    <property type="match status" value="1"/>
</dbReference>
<dbReference type="PROSITE" id="PS50005">
    <property type="entry name" value="TPR"/>
    <property type="match status" value="1"/>
</dbReference>
<dbReference type="InterPro" id="IPR011990">
    <property type="entry name" value="TPR-like_helical_dom_sf"/>
</dbReference>
<dbReference type="InterPro" id="IPR019734">
    <property type="entry name" value="TPR_rpt"/>
</dbReference>
<dbReference type="InterPro" id="IPR013105">
    <property type="entry name" value="TPR_2"/>
</dbReference>
<proteinExistence type="predicted"/>
<keyword evidence="2 3" id="KW-0802">TPR repeat</keyword>
<evidence type="ECO:0000313" key="4">
    <source>
        <dbReference type="EMBL" id="CAA9441194.1"/>
    </source>
</evidence>
<protein>
    <submittedName>
        <fullName evidence="4">Uncharacterized protein</fullName>
    </submittedName>
</protein>
<dbReference type="SMART" id="SM00028">
    <property type="entry name" value="TPR"/>
    <property type="match status" value="1"/>
</dbReference>
<feature type="repeat" description="TPR" evidence="3">
    <location>
        <begin position="43"/>
        <end position="76"/>
    </location>
</feature>
<accession>A0A6J4QDY8</accession>
<gene>
    <name evidence="4" type="ORF">AVDCRST_MAG28-271</name>
</gene>
<organism evidence="4">
    <name type="scientific">uncultured Rubrobacteraceae bacterium</name>
    <dbReference type="NCBI Taxonomy" id="349277"/>
    <lineage>
        <taxon>Bacteria</taxon>
        <taxon>Bacillati</taxon>
        <taxon>Actinomycetota</taxon>
        <taxon>Rubrobacteria</taxon>
        <taxon>Rubrobacterales</taxon>
        <taxon>Rubrobacteraceae</taxon>
        <taxon>environmental samples</taxon>
    </lineage>
</organism>
<sequence>MNNKVNKPAEYTDKAKQLGREGSASFEAIDVNTRIIELDPTRYDAYIRRGICYQKQWYLDDAEQDFQKVLELNPGNRIAADRLEEVMESKAEIEILKQKQKADTLKFQSSFSSSQNSFSTSDYHDFSLGWRKETPLYKLGYKITGRSRHQRWQILINRALPQLGLAEVAYTIANNRRVKKLPNDGEERYAHAIGEWEYDLARLKELFYDGSFFWPSTEVE</sequence>
<evidence type="ECO:0000256" key="2">
    <source>
        <dbReference type="ARBA" id="ARBA00022803"/>
    </source>
</evidence>
<evidence type="ECO:0000256" key="3">
    <source>
        <dbReference type="PROSITE-ProRule" id="PRU00339"/>
    </source>
</evidence>
<reference evidence="4" key="1">
    <citation type="submission" date="2020-02" db="EMBL/GenBank/DDBJ databases">
        <authorList>
            <person name="Meier V. D."/>
        </authorList>
    </citation>
    <scope>NUCLEOTIDE SEQUENCE</scope>
    <source>
        <strain evidence="4">AVDCRST_MAG28</strain>
    </source>
</reference>
<name>A0A6J4QDY8_9ACTN</name>